<evidence type="ECO:0000256" key="12">
    <source>
        <dbReference type="SAM" id="MobiDB-lite"/>
    </source>
</evidence>
<keyword evidence="6" id="KW-0863">Zinc-finger</keyword>
<evidence type="ECO:0000256" key="11">
    <source>
        <dbReference type="ARBA" id="ARBA00032212"/>
    </source>
</evidence>
<evidence type="ECO:0000313" key="16">
    <source>
        <dbReference type="Proteomes" id="UP000005627"/>
    </source>
</evidence>
<evidence type="ECO:0000256" key="3">
    <source>
        <dbReference type="ARBA" id="ARBA00022043"/>
    </source>
</evidence>
<dbReference type="InterPro" id="IPR028009">
    <property type="entry name" value="ESCO_Acetyltransf_dom"/>
</dbReference>
<dbReference type="GeneID" id="11502237"/>
<accession>G8ZT58</accession>
<dbReference type="GO" id="GO:0061733">
    <property type="term" value="F:protein-lysine-acetyltransferase activity"/>
    <property type="evidence" value="ECO:0007669"/>
    <property type="project" value="TreeGrafter"/>
</dbReference>
<dbReference type="InterPro" id="IPR028005">
    <property type="entry name" value="AcTrfase_ESCO_Znf_dom"/>
</dbReference>
<dbReference type="PANTHER" id="PTHR45884:SF2">
    <property type="entry name" value="N-ACETYLTRANSFERASE ECO"/>
    <property type="match status" value="1"/>
</dbReference>
<dbReference type="EMBL" id="HE616745">
    <property type="protein sequence ID" value="CCE91802.1"/>
    <property type="molecule type" value="Genomic_DNA"/>
</dbReference>
<comment type="subcellular location">
    <subcellularLocation>
        <location evidence="1">Nucleus</location>
    </subcellularLocation>
</comment>
<dbReference type="GO" id="GO:0003682">
    <property type="term" value="F:chromatin binding"/>
    <property type="evidence" value="ECO:0007669"/>
    <property type="project" value="EnsemblFungi"/>
</dbReference>
<dbReference type="PANTHER" id="PTHR45884">
    <property type="entry name" value="N-ACETYLTRANSFERASE ECO"/>
    <property type="match status" value="1"/>
</dbReference>
<keyword evidence="8" id="KW-0539">Nucleus</keyword>
<dbReference type="OrthoDB" id="428854at2759"/>
<keyword evidence="4" id="KW-0808">Transferase</keyword>
<dbReference type="InParanoid" id="G8ZT58"/>
<proteinExistence type="inferred from homology"/>
<dbReference type="GO" id="GO:0034089">
    <property type="term" value="P:establishment of meiotic sister chromatid cohesion"/>
    <property type="evidence" value="ECO:0007669"/>
    <property type="project" value="EnsemblFungi"/>
</dbReference>
<dbReference type="GO" id="GO:0006302">
    <property type="term" value="P:double-strand break repair"/>
    <property type="evidence" value="ECO:0007669"/>
    <property type="project" value="EnsemblFungi"/>
</dbReference>
<evidence type="ECO:0000313" key="15">
    <source>
        <dbReference type="EMBL" id="CCE91802.1"/>
    </source>
</evidence>
<feature type="compositionally biased region" description="Basic residues" evidence="12">
    <location>
        <begin position="7"/>
        <end position="21"/>
    </location>
</feature>
<keyword evidence="16" id="KW-1185">Reference proteome</keyword>
<evidence type="ECO:0000256" key="6">
    <source>
        <dbReference type="ARBA" id="ARBA00022771"/>
    </source>
</evidence>
<evidence type="ECO:0000259" key="14">
    <source>
        <dbReference type="Pfam" id="PF13880"/>
    </source>
</evidence>
<keyword evidence="5" id="KW-0479">Metal-binding</keyword>
<evidence type="ECO:0000256" key="4">
    <source>
        <dbReference type="ARBA" id="ARBA00022679"/>
    </source>
</evidence>
<feature type="domain" description="N-acetyltransferase ESCO zinc-finger" evidence="13">
    <location>
        <begin position="23"/>
        <end position="62"/>
    </location>
</feature>
<dbReference type="Pfam" id="PF13880">
    <property type="entry name" value="Acetyltransf_13"/>
    <property type="match status" value="1"/>
</dbReference>
<evidence type="ECO:0000256" key="5">
    <source>
        <dbReference type="ARBA" id="ARBA00022723"/>
    </source>
</evidence>
<sequence>MAVNSRSRSRSKYASKKSHKYVQSRLQIGPSEPALVKCTQCEMTYSPSALDDDAAHRLYHDMHLRGRKWSVNWGVEVPRTVDSNDVMPTPPSSSKNGALSSRPERIVMIRPECVPEVKATIEIMDRVNDELNAPHDENDFWSTAEGKGKAFLYIKNERAVGVATMEILKPDRGRWMVYDTKSIIEHIRPAFVVGISRIWVCRTERHGKIATKILDAARENTIYGRCIDKWEVAWSQPTDSGGKLASKYNGVRHKSGKLLIPCYI</sequence>
<comment type="similarity">
    <text evidence="2">Belongs to the acetyltransferase family. ECO subfamily.</text>
</comment>
<dbReference type="GO" id="GO:0008270">
    <property type="term" value="F:zinc ion binding"/>
    <property type="evidence" value="ECO:0007669"/>
    <property type="project" value="UniProtKB-KW"/>
</dbReference>
<dbReference type="RefSeq" id="XP_003681013.1">
    <property type="nucleotide sequence ID" value="XM_003680965.1"/>
</dbReference>
<gene>
    <name evidence="15" type="primary">TDEL0D02180</name>
    <name evidence="15" type="ORF">TDEL_0D02180</name>
</gene>
<dbReference type="GO" id="GO:0043596">
    <property type="term" value="C:nuclear replication fork"/>
    <property type="evidence" value="ECO:0007669"/>
    <property type="project" value="EnsemblFungi"/>
</dbReference>
<keyword evidence="9" id="KW-0131">Cell cycle</keyword>
<dbReference type="Proteomes" id="UP000005627">
    <property type="component" value="Chromosome 4"/>
</dbReference>
<name>G8ZT58_TORDE</name>
<dbReference type="GO" id="GO:0007088">
    <property type="term" value="P:regulation of mitotic nuclear division"/>
    <property type="evidence" value="ECO:0007669"/>
    <property type="project" value="EnsemblFungi"/>
</dbReference>
<keyword evidence="7" id="KW-0862">Zinc</keyword>
<evidence type="ECO:0000256" key="10">
    <source>
        <dbReference type="ARBA" id="ARBA00023315"/>
    </source>
</evidence>
<evidence type="ECO:0000256" key="7">
    <source>
        <dbReference type="ARBA" id="ARBA00022833"/>
    </source>
</evidence>
<dbReference type="AlphaFoldDB" id="G8ZT58"/>
<keyword evidence="10" id="KW-0012">Acyltransferase</keyword>
<evidence type="ECO:0000256" key="8">
    <source>
        <dbReference type="ARBA" id="ARBA00023242"/>
    </source>
</evidence>
<dbReference type="GO" id="GO:0140588">
    <property type="term" value="P:chromatin looping"/>
    <property type="evidence" value="ECO:0007669"/>
    <property type="project" value="EnsemblFungi"/>
</dbReference>
<dbReference type="GO" id="GO:0000785">
    <property type="term" value="C:chromatin"/>
    <property type="evidence" value="ECO:0007669"/>
    <property type="project" value="EnsemblFungi"/>
</dbReference>
<dbReference type="KEGG" id="tdl:TDEL_0D02180"/>
<dbReference type="HOGENOM" id="CLU_039183_2_1_1"/>
<dbReference type="GO" id="GO:0032200">
    <property type="term" value="P:telomere organization"/>
    <property type="evidence" value="ECO:0007669"/>
    <property type="project" value="EnsemblFungi"/>
</dbReference>
<protein>
    <recommendedName>
        <fullName evidence="3">N-acetyltransferase ECO1</fullName>
    </recommendedName>
    <alternativeName>
        <fullName evidence="11">Establishment of cohesion protein 1</fullName>
    </alternativeName>
</protein>
<evidence type="ECO:0000256" key="2">
    <source>
        <dbReference type="ARBA" id="ARBA00005816"/>
    </source>
</evidence>
<organism evidence="15 16">
    <name type="scientific">Torulaspora delbrueckii</name>
    <name type="common">Yeast</name>
    <name type="synonym">Candida colliculosa</name>
    <dbReference type="NCBI Taxonomy" id="4950"/>
    <lineage>
        <taxon>Eukaryota</taxon>
        <taxon>Fungi</taxon>
        <taxon>Dikarya</taxon>
        <taxon>Ascomycota</taxon>
        <taxon>Saccharomycotina</taxon>
        <taxon>Saccharomycetes</taxon>
        <taxon>Saccharomycetales</taxon>
        <taxon>Saccharomycetaceae</taxon>
        <taxon>Torulaspora</taxon>
    </lineage>
</organism>
<dbReference type="FunCoup" id="G8ZT58">
    <property type="interactions" value="44"/>
</dbReference>
<reference evidence="15 16" key="1">
    <citation type="journal article" date="2011" name="Proc. Natl. Acad. Sci. U.S.A.">
        <title>Evolutionary erosion of yeast sex chromosomes by mating-type switching accidents.</title>
        <authorList>
            <person name="Gordon J.L."/>
            <person name="Armisen D."/>
            <person name="Proux-Wera E."/>
            <person name="Oheigeartaigh S.S."/>
            <person name="Byrne K.P."/>
            <person name="Wolfe K.H."/>
        </authorList>
    </citation>
    <scope>NUCLEOTIDE SEQUENCE [LARGE SCALE GENOMIC DNA]</scope>
    <source>
        <strain evidence="16">ATCC 10662 / CBS 1146 / NBRC 0425 / NCYC 2629 / NRRL Y-866</strain>
    </source>
</reference>
<feature type="region of interest" description="Disordered" evidence="12">
    <location>
        <begin position="1"/>
        <end position="21"/>
    </location>
</feature>
<dbReference type="STRING" id="1076872.G8ZT58"/>
<feature type="region of interest" description="Disordered" evidence="12">
    <location>
        <begin position="82"/>
        <end position="101"/>
    </location>
</feature>
<feature type="domain" description="N-acetyltransferase ESCO acetyl-transferase" evidence="14">
    <location>
        <begin position="191"/>
        <end position="251"/>
    </location>
</feature>
<dbReference type="eggNOG" id="KOG3014">
    <property type="taxonomic scope" value="Eukaryota"/>
</dbReference>
<dbReference type="GO" id="GO:0007076">
    <property type="term" value="P:mitotic chromosome condensation"/>
    <property type="evidence" value="ECO:0007669"/>
    <property type="project" value="EnsemblFungi"/>
</dbReference>
<dbReference type="Pfam" id="PF13878">
    <property type="entry name" value="zf-C2H2_3"/>
    <property type="match status" value="1"/>
</dbReference>
<evidence type="ECO:0000256" key="1">
    <source>
        <dbReference type="ARBA" id="ARBA00004123"/>
    </source>
</evidence>
<dbReference type="GO" id="GO:0034087">
    <property type="term" value="P:establishment of mitotic sister chromatid cohesion"/>
    <property type="evidence" value="ECO:0007669"/>
    <property type="project" value="EnsemblFungi"/>
</dbReference>
<dbReference type="GO" id="GO:0070058">
    <property type="term" value="P:tRNA gene clustering"/>
    <property type="evidence" value="ECO:0007669"/>
    <property type="project" value="EnsemblFungi"/>
</dbReference>
<evidence type="ECO:0000259" key="13">
    <source>
        <dbReference type="Pfam" id="PF13878"/>
    </source>
</evidence>
<dbReference type="GO" id="GO:0006260">
    <property type="term" value="P:DNA replication"/>
    <property type="evidence" value="ECO:0007669"/>
    <property type="project" value="EnsemblFungi"/>
</dbReference>
<evidence type="ECO:0000256" key="9">
    <source>
        <dbReference type="ARBA" id="ARBA00023306"/>
    </source>
</evidence>